<dbReference type="RefSeq" id="WP_078978776.1">
    <property type="nucleotide sequence ID" value="NZ_MWQN01000001.1"/>
</dbReference>
<gene>
    <name evidence="2" type="ORF">B4N89_29310</name>
</gene>
<dbReference type="STRING" id="159449.B4N89_29310"/>
<dbReference type="Gene3D" id="3.10.180.10">
    <property type="entry name" value="2,3-Dihydroxybiphenyl 1,2-Dioxygenase, domain 1"/>
    <property type="match status" value="1"/>
</dbReference>
<dbReference type="SUPFAM" id="SSF54593">
    <property type="entry name" value="Glyoxalase/Bleomycin resistance protein/Dihydroxybiphenyl dioxygenase"/>
    <property type="match status" value="1"/>
</dbReference>
<dbReference type="InterPro" id="IPR004360">
    <property type="entry name" value="Glyas_Fos-R_dOase_dom"/>
</dbReference>
<dbReference type="Pfam" id="PF00903">
    <property type="entry name" value="Glyoxalase"/>
    <property type="match status" value="1"/>
</dbReference>
<dbReference type="InterPro" id="IPR037523">
    <property type="entry name" value="VOC_core"/>
</dbReference>
<keyword evidence="3" id="KW-1185">Reference proteome</keyword>
<dbReference type="InterPro" id="IPR029068">
    <property type="entry name" value="Glyas_Bleomycin-R_OHBP_Dase"/>
</dbReference>
<reference evidence="2 3" key="1">
    <citation type="submission" date="2017-03" db="EMBL/GenBank/DDBJ databases">
        <title>Draft genome sequence of Streptomyces scabrisporus NF3, endophyte isolated from Amphipterygium adstringens.</title>
        <authorList>
            <person name="Vazquez M."/>
            <person name="Ceapa C.D."/>
            <person name="Rodriguez Luna D."/>
            <person name="Sanchez Esquivel S."/>
        </authorList>
    </citation>
    <scope>NUCLEOTIDE SEQUENCE [LARGE SCALE GENOMIC DNA]</scope>
    <source>
        <strain evidence="2 3">NF3</strain>
    </source>
</reference>
<name>A0A1T3P6J8_9ACTN</name>
<evidence type="ECO:0000313" key="3">
    <source>
        <dbReference type="Proteomes" id="UP000190037"/>
    </source>
</evidence>
<protein>
    <recommendedName>
        <fullName evidence="1">VOC domain-containing protein</fullName>
    </recommendedName>
</protein>
<comment type="caution">
    <text evidence="2">The sequence shown here is derived from an EMBL/GenBank/DDBJ whole genome shotgun (WGS) entry which is preliminary data.</text>
</comment>
<accession>A0A1T3P6J8</accession>
<dbReference type="Proteomes" id="UP000190037">
    <property type="component" value="Unassembled WGS sequence"/>
</dbReference>
<dbReference type="eggNOG" id="COG0346">
    <property type="taxonomic scope" value="Bacteria"/>
</dbReference>
<feature type="domain" description="VOC" evidence="1">
    <location>
        <begin position="7"/>
        <end position="126"/>
    </location>
</feature>
<evidence type="ECO:0000259" key="1">
    <source>
        <dbReference type="PROSITE" id="PS51819"/>
    </source>
</evidence>
<evidence type="ECO:0000313" key="2">
    <source>
        <dbReference type="EMBL" id="OPC84480.1"/>
    </source>
</evidence>
<dbReference type="PANTHER" id="PTHR36437">
    <property type="entry name" value="GLYOXALASE/BLEOMYCIN RESISTANCE PROTEIN/DIOXYGENASE"/>
    <property type="match status" value="1"/>
</dbReference>
<dbReference type="OrthoDB" id="485032at2"/>
<dbReference type="PANTHER" id="PTHR36437:SF2">
    <property type="entry name" value="GLYOXALASE_BLEOMYCIN RESISTANCE PROTEIN_DIOXYGENASE"/>
    <property type="match status" value="1"/>
</dbReference>
<dbReference type="EMBL" id="MWQN01000001">
    <property type="protein sequence ID" value="OPC84480.1"/>
    <property type="molecule type" value="Genomic_DNA"/>
</dbReference>
<organism evidence="2 3">
    <name type="scientific">Embleya scabrispora</name>
    <dbReference type="NCBI Taxonomy" id="159449"/>
    <lineage>
        <taxon>Bacteria</taxon>
        <taxon>Bacillati</taxon>
        <taxon>Actinomycetota</taxon>
        <taxon>Actinomycetes</taxon>
        <taxon>Kitasatosporales</taxon>
        <taxon>Streptomycetaceae</taxon>
        <taxon>Embleya</taxon>
    </lineage>
</organism>
<sequence>MSQVALQVGKVSLNVSDQDAAKRFWVEKMGFEEVLDTPMGEAGSPRWIEVRAPGDGITLILFSQRFDMEKVGSLNNVLFTCDDVQRTYAELSARGIDFPDKPAQQEWGWWATFRDNEGNFYGLTQRNP</sequence>
<proteinExistence type="predicted"/>
<dbReference type="PROSITE" id="PS51819">
    <property type="entry name" value="VOC"/>
    <property type="match status" value="1"/>
</dbReference>
<dbReference type="AlphaFoldDB" id="A0A1T3P6J8"/>